<dbReference type="STRING" id="37625.SAMN05660420_02699"/>
<keyword evidence="4" id="KW-0408">Iron</keyword>
<evidence type="ECO:0000256" key="5">
    <source>
        <dbReference type="ARBA" id="ARBA00023014"/>
    </source>
</evidence>
<dbReference type="Proteomes" id="UP000199409">
    <property type="component" value="Unassembled WGS sequence"/>
</dbReference>
<evidence type="ECO:0000313" key="8">
    <source>
        <dbReference type="Proteomes" id="UP000199409"/>
    </source>
</evidence>
<dbReference type="InterPro" id="IPR058240">
    <property type="entry name" value="rSAM_sf"/>
</dbReference>
<dbReference type="RefSeq" id="WP_217637520.1">
    <property type="nucleotide sequence ID" value="NZ_FNQN01000009.1"/>
</dbReference>
<dbReference type="InterPro" id="IPR007197">
    <property type="entry name" value="rSAM"/>
</dbReference>
<evidence type="ECO:0000313" key="7">
    <source>
        <dbReference type="EMBL" id="SEA64706.1"/>
    </source>
</evidence>
<dbReference type="InterPro" id="IPR013785">
    <property type="entry name" value="Aldolase_TIM"/>
</dbReference>
<keyword evidence="8" id="KW-1185">Reference proteome</keyword>
<evidence type="ECO:0000256" key="2">
    <source>
        <dbReference type="ARBA" id="ARBA00022691"/>
    </source>
</evidence>
<evidence type="ECO:0000256" key="4">
    <source>
        <dbReference type="ARBA" id="ARBA00023004"/>
    </source>
</evidence>
<comment type="cofactor">
    <cofactor evidence="1">
        <name>[4Fe-4S] cluster</name>
        <dbReference type="ChEBI" id="CHEBI:49883"/>
    </cofactor>
</comment>
<dbReference type="GO" id="GO:0046872">
    <property type="term" value="F:metal ion binding"/>
    <property type="evidence" value="ECO:0007669"/>
    <property type="project" value="UniProtKB-KW"/>
</dbReference>
<dbReference type="PROSITE" id="PS51918">
    <property type="entry name" value="RADICAL_SAM"/>
    <property type="match status" value="1"/>
</dbReference>
<evidence type="ECO:0000256" key="1">
    <source>
        <dbReference type="ARBA" id="ARBA00001966"/>
    </source>
</evidence>
<name>A0A1H4CWU6_9BACT</name>
<keyword evidence="5" id="KW-0411">Iron-sulfur</keyword>
<reference evidence="7 8" key="1">
    <citation type="submission" date="2016-10" db="EMBL/GenBank/DDBJ databases">
        <authorList>
            <person name="de Groot N.N."/>
        </authorList>
    </citation>
    <scope>NUCLEOTIDE SEQUENCE [LARGE SCALE GENOMIC DNA]</scope>
    <source>
        <strain evidence="7 8">DSM 7343</strain>
    </source>
</reference>
<evidence type="ECO:0000259" key="6">
    <source>
        <dbReference type="PROSITE" id="PS51918"/>
    </source>
</evidence>
<dbReference type="Gene3D" id="3.20.20.70">
    <property type="entry name" value="Aldolase class I"/>
    <property type="match status" value="1"/>
</dbReference>
<feature type="domain" description="Radical SAM core" evidence="6">
    <location>
        <begin position="66"/>
        <end position="275"/>
    </location>
</feature>
<dbReference type="GO" id="GO:0051536">
    <property type="term" value="F:iron-sulfur cluster binding"/>
    <property type="evidence" value="ECO:0007669"/>
    <property type="project" value="UniProtKB-KW"/>
</dbReference>
<keyword evidence="3" id="KW-0479">Metal-binding</keyword>
<organism evidence="7 8">
    <name type="scientific">Desulfuromusa kysingii</name>
    <dbReference type="NCBI Taxonomy" id="37625"/>
    <lineage>
        <taxon>Bacteria</taxon>
        <taxon>Pseudomonadati</taxon>
        <taxon>Thermodesulfobacteriota</taxon>
        <taxon>Desulfuromonadia</taxon>
        <taxon>Desulfuromonadales</taxon>
        <taxon>Geopsychrobacteraceae</taxon>
        <taxon>Desulfuromusa</taxon>
    </lineage>
</organism>
<sequence length="345" mass="38509">MPNNMSAEPMSPSSIPRMDDIFQKAAEFVPLTREEGMQLMQLPLHSTDCYRLMEIANRMSREQFGNKGENHLHIGLNVEPCPLDCLFCSLTHKAGIFTEKIDYSDEQIIAWAKDASAKGSDAINLMTTGTYPFSKLLRVGKVLSQEVSVPLIANTRDINHAEGEELLKSGFTGFYHAVRLGEGRDTPLNRNKRIETVKVLRDVGLLWMNCVEPVGPEHSDEEIIDLMFLARDYGATYSGVMRRINFPGSPMAKFGMISELEMARLVAVSRLIMGNIPKAHCTHEPHTASLMAGANLFFPEVGSNPRDRQSDTVGGRGTGVEHCQQIHKEMDYDPYLPSNCFKSTK</sequence>
<evidence type="ECO:0000256" key="3">
    <source>
        <dbReference type="ARBA" id="ARBA00022723"/>
    </source>
</evidence>
<dbReference type="GO" id="GO:0003824">
    <property type="term" value="F:catalytic activity"/>
    <property type="evidence" value="ECO:0007669"/>
    <property type="project" value="InterPro"/>
</dbReference>
<keyword evidence="2" id="KW-0949">S-adenosyl-L-methionine</keyword>
<accession>A0A1H4CWU6</accession>
<proteinExistence type="predicted"/>
<dbReference type="SUPFAM" id="SSF102114">
    <property type="entry name" value="Radical SAM enzymes"/>
    <property type="match status" value="1"/>
</dbReference>
<dbReference type="EMBL" id="FNQN01000009">
    <property type="protein sequence ID" value="SEA64706.1"/>
    <property type="molecule type" value="Genomic_DNA"/>
</dbReference>
<dbReference type="CDD" id="cd01335">
    <property type="entry name" value="Radical_SAM"/>
    <property type="match status" value="1"/>
</dbReference>
<dbReference type="AlphaFoldDB" id="A0A1H4CWU6"/>
<gene>
    <name evidence="7" type="ORF">SAMN05660420_02699</name>
</gene>
<protein>
    <submittedName>
        <fullName evidence="7">Biotin synthase</fullName>
    </submittedName>
</protein>